<evidence type="ECO:0000313" key="1">
    <source>
        <dbReference type="EMBL" id="OCL02416.1"/>
    </source>
</evidence>
<reference evidence="1 2" key="1">
    <citation type="journal article" date="2016" name="Nat. Commun.">
        <title>Ectomycorrhizal ecology is imprinted in the genome of the dominant symbiotic fungus Cenococcum geophilum.</title>
        <authorList>
            <consortium name="DOE Joint Genome Institute"/>
            <person name="Peter M."/>
            <person name="Kohler A."/>
            <person name="Ohm R.A."/>
            <person name="Kuo A."/>
            <person name="Krutzmann J."/>
            <person name="Morin E."/>
            <person name="Arend M."/>
            <person name="Barry K.W."/>
            <person name="Binder M."/>
            <person name="Choi C."/>
            <person name="Clum A."/>
            <person name="Copeland A."/>
            <person name="Grisel N."/>
            <person name="Haridas S."/>
            <person name="Kipfer T."/>
            <person name="LaButti K."/>
            <person name="Lindquist E."/>
            <person name="Lipzen A."/>
            <person name="Maire R."/>
            <person name="Meier B."/>
            <person name="Mihaltcheva S."/>
            <person name="Molinier V."/>
            <person name="Murat C."/>
            <person name="Poggeler S."/>
            <person name="Quandt C.A."/>
            <person name="Sperisen C."/>
            <person name="Tritt A."/>
            <person name="Tisserant E."/>
            <person name="Crous P.W."/>
            <person name="Henrissat B."/>
            <person name="Nehls U."/>
            <person name="Egli S."/>
            <person name="Spatafora J.W."/>
            <person name="Grigoriev I.V."/>
            <person name="Martin F.M."/>
        </authorList>
    </citation>
    <scope>NUCLEOTIDE SEQUENCE [LARGE SCALE GENOMIC DNA]</scope>
    <source>
        <strain evidence="1 2">CBS 207.34</strain>
    </source>
</reference>
<accession>A0A8E2EPB1</accession>
<gene>
    <name evidence="1" type="ORF">AOQ84DRAFT_369262</name>
</gene>
<dbReference type="AlphaFoldDB" id="A0A8E2EPB1"/>
<dbReference type="EMBL" id="KV750961">
    <property type="protein sequence ID" value="OCL02416.1"/>
    <property type="molecule type" value="Genomic_DNA"/>
</dbReference>
<organism evidence="1 2">
    <name type="scientific">Glonium stellatum</name>
    <dbReference type="NCBI Taxonomy" id="574774"/>
    <lineage>
        <taxon>Eukaryota</taxon>
        <taxon>Fungi</taxon>
        <taxon>Dikarya</taxon>
        <taxon>Ascomycota</taxon>
        <taxon>Pezizomycotina</taxon>
        <taxon>Dothideomycetes</taxon>
        <taxon>Pleosporomycetidae</taxon>
        <taxon>Gloniales</taxon>
        <taxon>Gloniaceae</taxon>
        <taxon>Glonium</taxon>
    </lineage>
</organism>
<dbReference type="Proteomes" id="UP000250140">
    <property type="component" value="Unassembled WGS sequence"/>
</dbReference>
<evidence type="ECO:0000313" key="2">
    <source>
        <dbReference type="Proteomes" id="UP000250140"/>
    </source>
</evidence>
<sequence length="198" mass="22637">MCQCRTYVFACNHYRQVRLSSCRGTLRRPPFSNTAWCKSRVSSIRIFLKTDCKACRRAELLEEWKKRDDEIADIVDLAYNEYKTAREACSERESSPERAKGYQEALEKYHALRDAEDRFIKDRRNAVEWIEEEEFPRPSAGVARPQRACETASPLRFQLKLVGDSALAGPGSRGPPLLLKVGAWDVERGLGVRAHLTG</sequence>
<name>A0A8E2EPB1_9PEZI</name>
<protein>
    <submittedName>
        <fullName evidence="1">Uncharacterized protein</fullName>
    </submittedName>
</protein>
<proteinExistence type="predicted"/>
<keyword evidence="2" id="KW-1185">Reference proteome</keyword>